<dbReference type="GO" id="GO:0016020">
    <property type="term" value="C:membrane"/>
    <property type="evidence" value="ECO:0007669"/>
    <property type="project" value="UniProtKB-SubCell"/>
</dbReference>
<dbReference type="InterPro" id="IPR018108">
    <property type="entry name" value="MCP_transmembrane"/>
</dbReference>
<keyword evidence="6" id="KW-0999">Mitochondrion inner membrane</keyword>
<evidence type="ECO:0000256" key="2">
    <source>
        <dbReference type="ARBA" id="ARBA00006375"/>
    </source>
</evidence>
<keyword evidence="3" id="KW-0813">Transport</keyword>
<keyword evidence="6" id="KW-0496">Mitochondrion</keyword>
<comment type="subcellular location">
    <subcellularLocation>
        <location evidence="1">Membrane</location>
        <topology evidence="1">Multi-pass membrane protein</topology>
    </subcellularLocation>
</comment>
<dbReference type="Proteomes" id="UP001320420">
    <property type="component" value="Unassembled WGS sequence"/>
</dbReference>
<evidence type="ECO:0000256" key="1">
    <source>
        <dbReference type="ARBA" id="ARBA00004141"/>
    </source>
</evidence>
<reference evidence="11 12" key="1">
    <citation type="submission" date="2024-02" db="EMBL/GenBank/DDBJ databases">
        <title>De novo assembly and annotation of 12 fungi associated with fruit tree decline syndrome in Ontario, Canada.</title>
        <authorList>
            <person name="Sulman M."/>
            <person name="Ellouze W."/>
            <person name="Ilyukhin E."/>
        </authorList>
    </citation>
    <scope>NUCLEOTIDE SEQUENCE [LARGE SCALE GENOMIC DNA]</scope>
    <source>
        <strain evidence="11 12">M11/M66-122</strain>
    </source>
</reference>
<comment type="caution">
    <text evidence="11">The sequence shown here is derived from an EMBL/GenBank/DDBJ whole genome shotgun (WGS) entry which is preliminary data.</text>
</comment>
<evidence type="ECO:0000256" key="10">
    <source>
        <dbReference type="SAM" id="MobiDB-lite"/>
    </source>
</evidence>
<feature type="repeat" description="Solcar" evidence="9">
    <location>
        <begin position="306"/>
        <end position="425"/>
    </location>
</feature>
<dbReference type="PROSITE" id="PS50920">
    <property type="entry name" value="SOLCAR"/>
    <property type="match status" value="3"/>
</dbReference>
<feature type="compositionally biased region" description="Polar residues" evidence="10">
    <location>
        <begin position="71"/>
        <end position="83"/>
    </location>
</feature>
<feature type="region of interest" description="Disordered" evidence="10">
    <location>
        <begin position="473"/>
        <end position="642"/>
    </location>
</feature>
<evidence type="ECO:0000256" key="5">
    <source>
        <dbReference type="ARBA" id="ARBA00022737"/>
    </source>
</evidence>
<evidence type="ECO:0000313" key="11">
    <source>
        <dbReference type="EMBL" id="KAK7749263.1"/>
    </source>
</evidence>
<dbReference type="AlphaFoldDB" id="A0AAN9UKM8"/>
<dbReference type="PANTHER" id="PTHR45939:SF2">
    <property type="entry name" value="CARRIER PROTEIN, PUTATIVE (AFU_ORTHOLOGUE AFUA_2G13870)-RELATED"/>
    <property type="match status" value="1"/>
</dbReference>
<feature type="region of interest" description="Disordered" evidence="10">
    <location>
        <begin position="107"/>
        <end position="139"/>
    </location>
</feature>
<dbReference type="InterPro" id="IPR023395">
    <property type="entry name" value="MCP_dom_sf"/>
</dbReference>
<dbReference type="EMBL" id="JAKJXP020000075">
    <property type="protein sequence ID" value="KAK7749263.1"/>
    <property type="molecule type" value="Genomic_DNA"/>
</dbReference>
<dbReference type="Pfam" id="PF00153">
    <property type="entry name" value="Mito_carr"/>
    <property type="match status" value="4"/>
</dbReference>
<comment type="similarity">
    <text evidence="2">Belongs to the mitochondrial carrier (TC 2.A.29) family.</text>
</comment>
<feature type="compositionally biased region" description="Basic residues" evidence="10">
    <location>
        <begin position="118"/>
        <end position="128"/>
    </location>
</feature>
<evidence type="ECO:0000256" key="3">
    <source>
        <dbReference type="ARBA" id="ARBA00022448"/>
    </source>
</evidence>
<organism evidence="11 12">
    <name type="scientific">Diatrype stigma</name>
    <dbReference type="NCBI Taxonomy" id="117547"/>
    <lineage>
        <taxon>Eukaryota</taxon>
        <taxon>Fungi</taxon>
        <taxon>Dikarya</taxon>
        <taxon>Ascomycota</taxon>
        <taxon>Pezizomycotina</taxon>
        <taxon>Sordariomycetes</taxon>
        <taxon>Xylariomycetidae</taxon>
        <taxon>Xylariales</taxon>
        <taxon>Diatrypaceae</taxon>
        <taxon>Diatrype</taxon>
    </lineage>
</organism>
<dbReference type="GO" id="GO:0015217">
    <property type="term" value="F:ADP transmembrane transporter activity"/>
    <property type="evidence" value="ECO:0007669"/>
    <property type="project" value="TreeGrafter"/>
</dbReference>
<proteinExistence type="inferred from homology"/>
<protein>
    <submittedName>
        <fullName evidence="11">Uncharacterized protein</fullName>
    </submittedName>
</protein>
<keyword evidence="5" id="KW-0677">Repeat</keyword>
<feature type="repeat" description="Solcar" evidence="9">
    <location>
        <begin position="93"/>
        <end position="191"/>
    </location>
</feature>
<dbReference type="Gene3D" id="1.50.40.10">
    <property type="entry name" value="Mitochondrial carrier domain"/>
    <property type="match status" value="2"/>
</dbReference>
<dbReference type="PANTHER" id="PTHR45939">
    <property type="entry name" value="PEROXISOMAL MEMBRANE PROTEIN PMP34-RELATED"/>
    <property type="match status" value="1"/>
</dbReference>
<keyword evidence="12" id="KW-1185">Reference proteome</keyword>
<evidence type="ECO:0000313" key="12">
    <source>
        <dbReference type="Proteomes" id="UP001320420"/>
    </source>
</evidence>
<dbReference type="InterPro" id="IPR052217">
    <property type="entry name" value="Mito/Peroxisomal_Carrier"/>
</dbReference>
<evidence type="ECO:0000256" key="4">
    <source>
        <dbReference type="ARBA" id="ARBA00022692"/>
    </source>
</evidence>
<accession>A0AAN9UKM8</accession>
<evidence type="ECO:0000256" key="6">
    <source>
        <dbReference type="ARBA" id="ARBA00022792"/>
    </source>
</evidence>
<feature type="region of interest" description="Disordered" evidence="10">
    <location>
        <begin position="56"/>
        <end position="92"/>
    </location>
</feature>
<feature type="compositionally biased region" description="Basic and acidic residues" evidence="10">
    <location>
        <begin position="473"/>
        <end position="485"/>
    </location>
</feature>
<feature type="compositionally biased region" description="Low complexity" evidence="10">
    <location>
        <begin position="107"/>
        <end position="117"/>
    </location>
</feature>
<dbReference type="SUPFAM" id="SSF103506">
    <property type="entry name" value="Mitochondrial carrier"/>
    <property type="match status" value="1"/>
</dbReference>
<keyword evidence="4 9" id="KW-0812">Transmembrane</keyword>
<keyword evidence="7" id="KW-1133">Transmembrane helix</keyword>
<keyword evidence="8 9" id="KW-0472">Membrane</keyword>
<evidence type="ECO:0000256" key="8">
    <source>
        <dbReference type="ARBA" id="ARBA00023136"/>
    </source>
</evidence>
<name>A0AAN9UKM8_9PEZI</name>
<feature type="repeat" description="Solcar" evidence="9">
    <location>
        <begin position="206"/>
        <end position="296"/>
    </location>
</feature>
<evidence type="ECO:0000256" key="7">
    <source>
        <dbReference type="ARBA" id="ARBA00022989"/>
    </source>
</evidence>
<gene>
    <name evidence="11" type="ORF">SLS62_008232</name>
</gene>
<evidence type="ECO:0000256" key="9">
    <source>
        <dbReference type="PROSITE-ProRule" id="PRU00282"/>
    </source>
</evidence>
<sequence length="642" mass="69285">MSSLPLPSLDTTTASKLLPALQHATSGSVGTLISTCALYPLSLVVTRLQVQRQLQREGRAGREAGPATGEPSLSATARSTTRGDPTDPTSAAPAYAANATAAATASATANAAATRSSQQKHHQNHLHQQHQNLKSSSAAPSDYDGIADAFSKIYATEGGVKALYTGLASDAVRSLLDSFLFFMFYEWFRGIRLAASYKRKRGKGGLGALEELAIGVAAGACCRALTAPISNIITRKQAASMVSGPEGAARGIGDIVRRMKAERGGYRGLWAGLSASLVLSLNPSITFFLQNLLRRKVVSKERADNPGAFLTFLMAATSKAAASAITYPFHTAKTRLQSGLAAGEAEDEEDLISLEDRDVDREVEGKLKAARAARQASRRSIFGTLTHIARTEGVGSLYDGLQTELLRGFLCHGTTMVAKDAVQKLLFKLYFLVATLLSEHRLRRRARGNNKGRKVEITTTMEEEVVMSPERSWFGKDKPRSADKPAKHKPKPILLPEQIEQSRPMEQDFLPPPTHRSPAFEQYPSPRRSPAFVEQPLPTAQRSAFPGEPTPRTAVPAFEPPPSSRRSPFELWKPGMGGVDDAPAPSPLPPGIADRGMVMSPLPPALQYRMPPPGSPARRNASSVPKTPVIMNMFDKSHRELK</sequence>